<keyword evidence="2" id="KW-0812">Transmembrane</keyword>
<evidence type="ECO:0000256" key="2">
    <source>
        <dbReference type="SAM" id="Phobius"/>
    </source>
</evidence>
<keyword evidence="2" id="KW-1133">Transmembrane helix</keyword>
<keyword evidence="5" id="KW-1185">Reference proteome</keyword>
<accession>A0AAW0BQ15</accession>
<feature type="domain" description="DUF6534" evidence="3">
    <location>
        <begin position="171"/>
        <end position="258"/>
    </location>
</feature>
<protein>
    <recommendedName>
        <fullName evidence="3">DUF6534 domain-containing protein</fullName>
    </recommendedName>
</protein>
<dbReference type="AlphaFoldDB" id="A0AAW0BQ15"/>
<feature type="transmembrane region" description="Helical" evidence="2">
    <location>
        <begin position="161"/>
        <end position="186"/>
    </location>
</feature>
<sequence>MASVDSFNAYTTIGAYLIGVLVSYLLLGVATSQAYGYYHRFPTDSLQLKFLVGFVWLCSVAHVVLNGHALFVFMISDLTHPDRIFDQPTPKSFETVFLFYGLIAACVQGFFSYRIYAFSKKLHIPILIWILVFVHLLSCTGSFAMGLRAPSLPAYQAETDWLAIVGWTVGATCDVLITVTLVILLYRQRTTVTRRSTLAQLDKLILWSLETGLMTSITATLALICFIAMKRNFLYLTFFAIEPQVVVNSLLATLNSREALRAMNECEVDLTIPMAFTEKSMHKETDTVVSDKEDQSETSHTRSTDSPV</sequence>
<dbReference type="PANTHER" id="PTHR40465">
    <property type="entry name" value="CHROMOSOME 1, WHOLE GENOME SHOTGUN SEQUENCE"/>
    <property type="match status" value="1"/>
</dbReference>
<keyword evidence="2" id="KW-0472">Membrane</keyword>
<organism evidence="4 5">
    <name type="scientific">Favolaschia claudopus</name>
    <dbReference type="NCBI Taxonomy" id="2862362"/>
    <lineage>
        <taxon>Eukaryota</taxon>
        <taxon>Fungi</taxon>
        <taxon>Dikarya</taxon>
        <taxon>Basidiomycota</taxon>
        <taxon>Agaricomycotina</taxon>
        <taxon>Agaricomycetes</taxon>
        <taxon>Agaricomycetidae</taxon>
        <taxon>Agaricales</taxon>
        <taxon>Marasmiineae</taxon>
        <taxon>Mycenaceae</taxon>
        <taxon>Favolaschia</taxon>
    </lineage>
</organism>
<dbReference type="PANTHER" id="PTHR40465:SF1">
    <property type="entry name" value="DUF6534 DOMAIN-CONTAINING PROTEIN"/>
    <property type="match status" value="1"/>
</dbReference>
<evidence type="ECO:0000313" key="5">
    <source>
        <dbReference type="Proteomes" id="UP001362999"/>
    </source>
</evidence>
<dbReference type="Pfam" id="PF20152">
    <property type="entry name" value="DUF6534"/>
    <property type="match status" value="1"/>
</dbReference>
<evidence type="ECO:0000259" key="3">
    <source>
        <dbReference type="Pfam" id="PF20152"/>
    </source>
</evidence>
<feature type="transmembrane region" description="Helical" evidence="2">
    <location>
        <begin position="13"/>
        <end position="38"/>
    </location>
</feature>
<name>A0AAW0BQ15_9AGAR</name>
<feature type="transmembrane region" description="Helical" evidence="2">
    <location>
        <begin position="207"/>
        <end position="229"/>
    </location>
</feature>
<feature type="region of interest" description="Disordered" evidence="1">
    <location>
        <begin position="282"/>
        <end position="308"/>
    </location>
</feature>
<evidence type="ECO:0000256" key="1">
    <source>
        <dbReference type="SAM" id="MobiDB-lite"/>
    </source>
</evidence>
<dbReference type="Proteomes" id="UP001362999">
    <property type="component" value="Unassembled WGS sequence"/>
</dbReference>
<gene>
    <name evidence="4" type="ORF">R3P38DRAFT_919748</name>
</gene>
<feature type="transmembrane region" description="Helical" evidence="2">
    <location>
        <begin position="96"/>
        <end position="116"/>
    </location>
</feature>
<dbReference type="EMBL" id="JAWWNJ010000028">
    <property type="protein sequence ID" value="KAK7028312.1"/>
    <property type="molecule type" value="Genomic_DNA"/>
</dbReference>
<feature type="transmembrane region" description="Helical" evidence="2">
    <location>
        <begin position="128"/>
        <end position="149"/>
    </location>
</feature>
<reference evidence="4 5" key="1">
    <citation type="journal article" date="2024" name="J Genomics">
        <title>Draft genome sequencing and assembly of Favolaschia claudopus CIRM-BRFM 2984 isolated from oak limbs.</title>
        <authorList>
            <person name="Navarro D."/>
            <person name="Drula E."/>
            <person name="Chaduli D."/>
            <person name="Cazenave R."/>
            <person name="Ahrendt S."/>
            <person name="Wang J."/>
            <person name="Lipzen A."/>
            <person name="Daum C."/>
            <person name="Barry K."/>
            <person name="Grigoriev I.V."/>
            <person name="Favel A."/>
            <person name="Rosso M.N."/>
            <person name="Martin F."/>
        </authorList>
    </citation>
    <scope>NUCLEOTIDE SEQUENCE [LARGE SCALE GENOMIC DNA]</scope>
    <source>
        <strain evidence="4 5">CIRM-BRFM 2984</strain>
    </source>
</reference>
<proteinExistence type="predicted"/>
<comment type="caution">
    <text evidence="4">The sequence shown here is derived from an EMBL/GenBank/DDBJ whole genome shotgun (WGS) entry which is preliminary data.</text>
</comment>
<feature type="transmembrane region" description="Helical" evidence="2">
    <location>
        <begin position="50"/>
        <end position="76"/>
    </location>
</feature>
<dbReference type="InterPro" id="IPR045339">
    <property type="entry name" value="DUF6534"/>
</dbReference>
<evidence type="ECO:0000313" key="4">
    <source>
        <dbReference type="EMBL" id="KAK7028312.1"/>
    </source>
</evidence>